<dbReference type="PANTHER" id="PTHR40074">
    <property type="entry name" value="O-ACETYLTRANSFERASE WECH"/>
    <property type="match status" value="1"/>
</dbReference>
<name>A0A1X7GEQ4_9BACI</name>
<evidence type="ECO:0000256" key="5">
    <source>
        <dbReference type="ARBA" id="ARBA00022989"/>
    </source>
</evidence>
<dbReference type="PANTHER" id="PTHR40074:SF2">
    <property type="entry name" value="O-ACETYLTRANSFERASE WECH"/>
    <property type="match status" value="1"/>
</dbReference>
<dbReference type="AlphaFoldDB" id="A0A1X7GEQ4"/>
<dbReference type="KEGG" id="beo:BEH_01330"/>
<organism evidence="7 8">
    <name type="scientific">Priestia filamentosa</name>
    <dbReference type="NCBI Taxonomy" id="1402861"/>
    <lineage>
        <taxon>Bacteria</taxon>
        <taxon>Bacillati</taxon>
        <taxon>Bacillota</taxon>
        <taxon>Bacilli</taxon>
        <taxon>Bacillales</taxon>
        <taxon>Bacillaceae</taxon>
        <taxon>Priestia</taxon>
    </lineage>
</organism>
<proteinExistence type="inferred from homology"/>
<dbReference type="PATRIC" id="fig|135735.6.peg.240"/>
<evidence type="ECO:0000256" key="1">
    <source>
        <dbReference type="ARBA" id="ARBA00004651"/>
    </source>
</evidence>
<dbReference type="GO" id="GO:0016413">
    <property type="term" value="F:O-acetyltransferase activity"/>
    <property type="evidence" value="ECO:0007669"/>
    <property type="project" value="TreeGrafter"/>
</dbReference>
<accession>A0A0H4KA53</accession>
<evidence type="ECO:0000256" key="4">
    <source>
        <dbReference type="ARBA" id="ARBA00022692"/>
    </source>
</evidence>
<dbReference type="RefSeq" id="WP_019395202.1">
    <property type="nucleotide sequence ID" value="NZ_ALIM01000039.1"/>
</dbReference>
<accession>A0A1X7GEQ4</accession>
<evidence type="ECO:0000313" key="8">
    <source>
        <dbReference type="Proteomes" id="UP000036202"/>
    </source>
</evidence>
<sequence>MKKQKKPNINSIYFLRIFAMLMVILVHVTGAYTYTLLAGTGAYEKYHFINRIIRIEAGIFIVITGMVFFYNYINRPLTVSLWKNYYVKRVSYILVPYLVWAIIYEIYSHWGSMDTFNLQEALIRIARGESYYQLHFIFLIVQVYLVLPIFVYIAQKSMFFRKYMWLFGIAIQVCYSLLNSAYHFTTLNLFVGSLATFLLGAWIGVHYQELRRKAFKKSNILLLLFTFAIGTITVILHYHIYTMQTLHLPAAIYNMCNLIFMVVGSYTAFLVAEILAQKFSPKYMTIVKNIAVYSFGFYLIHPLVLTGVAKFIPLQANMTFHFSMLATYIAVVFLCYTIIWATHKFLPFANFMFGKLPKKAVFLYENKSSTLKG</sequence>
<protein>
    <submittedName>
        <fullName evidence="7">Acyltransferase</fullName>
    </submittedName>
</protein>
<keyword evidence="7" id="KW-0012">Acyltransferase</keyword>
<evidence type="ECO:0000256" key="2">
    <source>
        <dbReference type="ARBA" id="ARBA00007400"/>
    </source>
</evidence>
<dbReference type="Proteomes" id="UP000036202">
    <property type="component" value="Chromosome"/>
</dbReference>
<keyword evidence="7" id="KW-0808">Transferase</keyword>
<comment type="similarity">
    <text evidence="2">Belongs to the acyltransferase 3 family.</text>
</comment>
<comment type="subcellular location">
    <subcellularLocation>
        <location evidence="1">Cell membrane</location>
        <topology evidence="1">Multi-pass membrane protein</topology>
    </subcellularLocation>
</comment>
<keyword evidence="6" id="KW-0472">Membrane</keyword>
<evidence type="ECO:0000256" key="3">
    <source>
        <dbReference type="ARBA" id="ARBA00022475"/>
    </source>
</evidence>
<dbReference type="EMBL" id="CP011974">
    <property type="protein sequence ID" value="AKO90897.1"/>
    <property type="molecule type" value="Genomic_DNA"/>
</dbReference>
<evidence type="ECO:0000313" key="7">
    <source>
        <dbReference type="EMBL" id="AKO90897.1"/>
    </source>
</evidence>
<dbReference type="InterPro" id="IPR002656">
    <property type="entry name" value="Acyl_transf_3_dom"/>
</dbReference>
<keyword evidence="5" id="KW-1133">Transmembrane helix</keyword>
<evidence type="ECO:0000256" key="6">
    <source>
        <dbReference type="ARBA" id="ARBA00023136"/>
    </source>
</evidence>
<dbReference type="GeneID" id="93703958"/>
<gene>
    <name evidence="7" type="ORF">BEH_01330</name>
</gene>
<reference evidence="7 8" key="1">
    <citation type="journal article" date="2015" name="PLoS ONE">
        <title>Genome Sequence of Bacillus endophyticus and Analysis of Its Companion Mechanism in the Ketogulonigenium vulgare-Bacillus Strain Consortium.</title>
        <authorList>
            <person name="Jia N."/>
            <person name="Du J."/>
            <person name="Ding M.Z."/>
            <person name="Gao F."/>
            <person name="Yuan Y.J."/>
        </authorList>
    </citation>
    <scope>NUCLEOTIDE SEQUENCE [LARGE SCALE GENOMIC DNA]</scope>
    <source>
        <strain evidence="7 8">Hbe603</strain>
    </source>
</reference>
<reference evidence="8" key="2">
    <citation type="submission" date="2015-06" db="EMBL/GenBank/DDBJ databases">
        <title>Genome Sequence of Bacillus endophyticus and Analysis of its Companion Mechanism in the Ketogulonigenium vulgare-Bacillus strain Consortium.</title>
        <authorList>
            <person name="Jia N."/>
            <person name="Du J."/>
            <person name="Ding M.-Z."/>
            <person name="Gao F."/>
            <person name="Yuan Y.-J."/>
        </authorList>
    </citation>
    <scope>NUCLEOTIDE SEQUENCE [LARGE SCALE GENOMIC DNA]</scope>
    <source>
        <strain evidence="8">Hbe603</strain>
    </source>
</reference>
<dbReference type="Pfam" id="PF01757">
    <property type="entry name" value="Acyl_transf_3"/>
    <property type="match status" value="1"/>
</dbReference>
<dbReference type="GO" id="GO:0005886">
    <property type="term" value="C:plasma membrane"/>
    <property type="evidence" value="ECO:0007669"/>
    <property type="project" value="UniProtKB-SubCell"/>
</dbReference>
<keyword evidence="3" id="KW-1003">Cell membrane</keyword>
<dbReference type="GO" id="GO:0009246">
    <property type="term" value="P:enterobacterial common antigen biosynthetic process"/>
    <property type="evidence" value="ECO:0007669"/>
    <property type="project" value="TreeGrafter"/>
</dbReference>
<keyword evidence="8" id="KW-1185">Reference proteome</keyword>
<keyword evidence="4" id="KW-0812">Transmembrane</keyword>
<dbReference type="OrthoDB" id="65129at2"/>